<reference evidence="1" key="1">
    <citation type="journal article" date="2020" name="G3 (Bethesda)">
        <title>High-Quality Assemblies for Three Invasive Social Wasps from the &lt;i&gt;Vespula&lt;/i&gt; Genus.</title>
        <authorList>
            <person name="Harrop T.W.R."/>
            <person name="Guhlin J."/>
            <person name="McLaughlin G.M."/>
            <person name="Permina E."/>
            <person name="Stockwell P."/>
            <person name="Gilligan J."/>
            <person name="Le Lec M.F."/>
            <person name="Gruber M.A.M."/>
            <person name="Quinn O."/>
            <person name="Lovegrove M."/>
            <person name="Duncan E.J."/>
            <person name="Remnant E.J."/>
            <person name="Van Eeckhoven J."/>
            <person name="Graham B."/>
            <person name="Knapp R.A."/>
            <person name="Langford K.W."/>
            <person name="Kronenberg Z."/>
            <person name="Press M.O."/>
            <person name="Eacker S.M."/>
            <person name="Wilson-Rankin E.E."/>
            <person name="Purcell J."/>
            <person name="Lester P.J."/>
            <person name="Dearden P.K."/>
        </authorList>
    </citation>
    <scope>NUCLEOTIDE SEQUENCE</scope>
    <source>
        <strain evidence="1">Volc-1</strain>
    </source>
</reference>
<dbReference type="AlphaFoldDB" id="A0A834PAN4"/>
<keyword evidence="2" id="KW-1185">Reference proteome</keyword>
<dbReference type="Proteomes" id="UP000600918">
    <property type="component" value="Unassembled WGS sequence"/>
</dbReference>
<name>A0A834PAN4_VESPE</name>
<evidence type="ECO:0000313" key="2">
    <source>
        <dbReference type="Proteomes" id="UP000600918"/>
    </source>
</evidence>
<protein>
    <submittedName>
        <fullName evidence="1">Uncharacterized protein</fullName>
    </submittedName>
</protein>
<dbReference type="EMBL" id="JACSDY010000002">
    <property type="protein sequence ID" value="KAF7434581.1"/>
    <property type="molecule type" value="Genomic_DNA"/>
</dbReference>
<comment type="caution">
    <text evidence="1">The sequence shown here is derived from an EMBL/GenBank/DDBJ whole genome shotgun (WGS) entry which is preliminary data.</text>
</comment>
<gene>
    <name evidence="1" type="ORF">H0235_002772</name>
</gene>
<proteinExistence type="predicted"/>
<accession>A0A834PAN4</accession>
<organism evidence="1 2">
    <name type="scientific">Vespula pensylvanica</name>
    <name type="common">Western yellow jacket</name>
    <name type="synonym">Wasp</name>
    <dbReference type="NCBI Taxonomy" id="30213"/>
    <lineage>
        <taxon>Eukaryota</taxon>
        <taxon>Metazoa</taxon>
        <taxon>Ecdysozoa</taxon>
        <taxon>Arthropoda</taxon>
        <taxon>Hexapoda</taxon>
        <taxon>Insecta</taxon>
        <taxon>Pterygota</taxon>
        <taxon>Neoptera</taxon>
        <taxon>Endopterygota</taxon>
        <taxon>Hymenoptera</taxon>
        <taxon>Apocrita</taxon>
        <taxon>Aculeata</taxon>
        <taxon>Vespoidea</taxon>
        <taxon>Vespidae</taxon>
        <taxon>Vespinae</taxon>
        <taxon>Vespula</taxon>
    </lineage>
</organism>
<sequence>MRSLIGLESEISSRIRIEVSLSQESLTMPNVYNDETRRTDFTIEDSNDKIELTASVSPIAGICMSRDWHVKGPWVRSSRIATRAPTLRLNG</sequence>
<evidence type="ECO:0000313" key="1">
    <source>
        <dbReference type="EMBL" id="KAF7434581.1"/>
    </source>
</evidence>